<dbReference type="SUPFAM" id="SSF160350">
    <property type="entry name" value="Rnp2-like"/>
    <property type="match status" value="1"/>
</dbReference>
<dbReference type="InterPro" id="IPR038085">
    <property type="entry name" value="Rnp2-like_sf"/>
</dbReference>
<dbReference type="GO" id="GO:1990904">
    <property type="term" value="C:ribonucleoprotein complex"/>
    <property type="evidence" value="ECO:0007669"/>
    <property type="project" value="UniProtKB-ARBA"/>
</dbReference>
<gene>
    <name evidence="2" type="ORF">IHE50_01580</name>
</gene>
<proteinExistence type="predicted"/>
<keyword evidence="1" id="KW-0819">tRNA processing</keyword>
<protein>
    <submittedName>
        <fullName evidence="2">Uncharacterized protein</fullName>
    </submittedName>
</protein>
<reference evidence="2 3" key="1">
    <citation type="submission" date="2020-09" db="EMBL/GenBank/DDBJ databases">
        <title>Genomic characterization of a novel Parvarchaeota family in acid mine drainage sediments.</title>
        <authorList>
            <person name="Luo Z.-H."/>
        </authorList>
    </citation>
    <scope>NUCLEOTIDE SEQUENCE [LARGE SCALE GENOMIC DNA]</scope>
    <source>
        <strain evidence="2">TL1-5_bins.178</strain>
    </source>
</reference>
<accession>A0A8T3V102</accession>
<organism evidence="2 3">
    <name type="scientific">Candidatus Acidifodinimicrobium mancum</name>
    <dbReference type="NCBI Taxonomy" id="2898728"/>
    <lineage>
        <taxon>Archaea</taxon>
        <taxon>Candidatus Parvarchaeota</taxon>
        <taxon>Candidatus Acidifodinimicrobiaceae</taxon>
        <taxon>Candidatus Acidifodinimicrobium</taxon>
    </lineage>
</organism>
<evidence type="ECO:0000256" key="1">
    <source>
        <dbReference type="ARBA" id="ARBA00022694"/>
    </source>
</evidence>
<evidence type="ECO:0000313" key="3">
    <source>
        <dbReference type="Proteomes" id="UP000763484"/>
    </source>
</evidence>
<dbReference type="GO" id="GO:1902555">
    <property type="term" value="C:endoribonuclease complex"/>
    <property type="evidence" value="ECO:0007669"/>
    <property type="project" value="UniProtKB-ARBA"/>
</dbReference>
<sequence>MRYKKRYILVKVSAIDSVEKFRDLVYSTINKFEPTLGIKSNLKVLDDVYLREKGGLLGVIRVSNKYKYQVIFTLSLMERAFPFNLITLSNSGSLKRLKGRLKDYGTVTE</sequence>
<name>A0A8T3V102_9ARCH</name>
<dbReference type="Gene3D" id="3.30.70.3250">
    <property type="entry name" value="Ribonuclease P, Pop5 subunit"/>
    <property type="match status" value="1"/>
</dbReference>
<dbReference type="EMBL" id="JADFAQ010000022">
    <property type="protein sequence ID" value="MBE5728088.1"/>
    <property type="molecule type" value="Genomic_DNA"/>
</dbReference>
<dbReference type="Proteomes" id="UP000763484">
    <property type="component" value="Unassembled WGS sequence"/>
</dbReference>
<dbReference type="AlphaFoldDB" id="A0A8T3V102"/>
<comment type="caution">
    <text evidence="2">The sequence shown here is derived from an EMBL/GenBank/DDBJ whole genome shotgun (WGS) entry which is preliminary data.</text>
</comment>
<dbReference type="GO" id="GO:0008033">
    <property type="term" value="P:tRNA processing"/>
    <property type="evidence" value="ECO:0007669"/>
    <property type="project" value="UniProtKB-KW"/>
</dbReference>
<evidence type="ECO:0000313" key="2">
    <source>
        <dbReference type="EMBL" id="MBE5728088.1"/>
    </source>
</evidence>